<dbReference type="PANTHER" id="PTHR45917:SF12">
    <property type="entry name" value="CALMODULIN-ALPHA-LIKE"/>
    <property type="match status" value="1"/>
</dbReference>
<evidence type="ECO:0000256" key="2">
    <source>
        <dbReference type="ARBA" id="ARBA00022837"/>
    </source>
</evidence>
<dbReference type="InterPro" id="IPR018247">
    <property type="entry name" value="EF_Hand_1_Ca_BS"/>
</dbReference>
<dbReference type="AlphaFoldDB" id="A0A8H7M2H8"/>
<dbReference type="PROSITE" id="PS50222">
    <property type="entry name" value="EF_HAND_2"/>
    <property type="match status" value="2"/>
</dbReference>
<feature type="domain" description="EF-hand" evidence="3">
    <location>
        <begin position="39"/>
        <end position="62"/>
    </location>
</feature>
<dbReference type="EMBL" id="JACYCF010000017">
    <property type="protein sequence ID" value="KAF8751680.1"/>
    <property type="molecule type" value="Genomic_DNA"/>
</dbReference>
<keyword evidence="1" id="KW-0677">Repeat</keyword>
<dbReference type="CDD" id="cd00051">
    <property type="entry name" value="EFh"/>
    <property type="match status" value="1"/>
</dbReference>
<evidence type="ECO:0000256" key="1">
    <source>
        <dbReference type="ARBA" id="ARBA00022737"/>
    </source>
</evidence>
<dbReference type="GO" id="GO:0005509">
    <property type="term" value="F:calcium ion binding"/>
    <property type="evidence" value="ECO:0007669"/>
    <property type="project" value="InterPro"/>
</dbReference>
<name>A0A8H7M2H8_9AGAM</name>
<feature type="domain" description="EF-hand" evidence="3">
    <location>
        <begin position="63"/>
        <end position="96"/>
    </location>
</feature>
<evidence type="ECO:0000259" key="3">
    <source>
        <dbReference type="PROSITE" id="PS50222"/>
    </source>
</evidence>
<dbReference type="FunFam" id="1.10.238.10:FF:000003">
    <property type="entry name" value="Calmodulin A"/>
    <property type="match status" value="1"/>
</dbReference>
<dbReference type="Proteomes" id="UP000614334">
    <property type="component" value="Unassembled WGS sequence"/>
</dbReference>
<dbReference type="SMART" id="SM00054">
    <property type="entry name" value="EFh"/>
    <property type="match status" value="2"/>
</dbReference>
<evidence type="ECO:0000313" key="4">
    <source>
        <dbReference type="EMBL" id="KAF8751680.1"/>
    </source>
</evidence>
<keyword evidence="2" id="KW-0106">Calcium</keyword>
<dbReference type="Gene3D" id="1.10.238.10">
    <property type="entry name" value="EF-hand"/>
    <property type="match status" value="1"/>
</dbReference>
<accession>A0A8H7M2H8</accession>
<sequence>MPYPLLIHDIDNIIAQADANEDGALDLDGYRAETGFRPFDKDGSGSIERGELGKAVALLGDQLTDQELAMIMREVDADGDGRVSFEEFKMMMHGQL</sequence>
<dbReference type="GO" id="GO:0005246">
    <property type="term" value="F:calcium channel regulator activity"/>
    <property type="evidence" value="ECO:0007669"/>
    <property type="project" value="TreeGrafter"/>
</dbReference>
<dbReference type="SUPFAM" id="SSF47473">
    <property type="entry name" value="EF-hand"/>
    <property type="match status" value="1"/>
</dbReference>
<organism evidence="4 5">
    <name type="scientific">Rhizoctonia solani</name>
    <dbReference type="NCBI Taxonomy" id="456999"/>
    <lineage>
        <taxon>Eukaryota</taxon>
        <taxon>Fungi</taxon>
        <taxon>Dikarya</taxon>
        <taxon>Basidiomycota</taxon>
        <taxon>Agaricomycotina</taxon>
        <taxon>Agaricomycetes</taxon>
        <taxon>Cantharellales</taxon>
        <taxon>Ceratobasidiaceae</taxon>
        <taxon>Rhizoctonia</taxon>
    </lineage>
</organism>
<reference evidence="4" key="1">
    <citation type="submission" date="2020-09" db="EMBL/GenBank/DDBJ databases">
        <title>Comparative genome analyses of four rice-infecting Rhizoctonia solani isolates reveal extensive enrichment of homogalacturonan modification genes.</title>
        <authorList>
            <person name="Lee D.-Y."/>
            <person name="Jeon J."/>
            <person name="Kim K.-T."/>
            <person name="Cheong K."/>
            <person name="Song H."/>
            <person name="Choi G."/>
            <person name="Ko J."/>
            <person name="Opiyo S.O."/>
            <person name="Zuo S."/>
            <person name="Madhav S."/>
            <person name="Lee Y.-H."/>
            <person name="Wang G.-L."/>
        </authorList>
    </citation>
    <scope>NUCLEOTIDE SEQUENCE</scope>
    <source>
        <strain evidence="4">AG1-IA B2</strain>
    </source>
</reference>
<dbReference type="InterPro" id="IPR043582">
    <property type="entry name" value="CaBP1/2/4/5"/>
</dbReference>
<proteinExistence type="predicted"/>
<dbReference type="PROSITE" id="PS00018">
    <property type="entry name" value="EF_HAND_1"/>
    <property type="match status" value="2"/>
</dbReference>
<dbReference type="InterPro" id="IPR011992">
    <property type="entry name" value="EF-hand-dom_pair"/>
</dbReference>
<dbReference type="GO" id="GO:0005737">
    <property type="term" value="C:cytoplasm"/>
    <property type="evidence" value="ECO:0007669"/>
    <property type="project" value="TreeGrafter"/>
</dbReference>
<gene>
    <name evidence="4" type="ORF">RHS01_08164</name>
</gene>
<dbReference type="PANTHER" id="PTHR45917">
    <property type="entry name" value="CALCIUM-BINDING PROTEIN 1-RELATED"/>
    <property type="match status" value="1"/>
</dbReference>
<evidence type="ECO:0000313" key="5">
    <source>
        <dbReference type="Proteomes" id="UP000614334"/>
    </source>
</evidence>
<comment type="caution">
    <text evidence="4">The sequence shown here is derived from an EMBL/GenBank/DDBJ whole genome shotgun (WGS) entry which is preliminary data.</text>
</comment>
<dbReference type="Pfam" id="PF13499">
    <property type="entry name" value="EF-hand_7"/>
    <property type="match status" value="1"/>
</dbReference>
<dbReference type="InterPro" id="IPR002048">
    <property type="entry name" value="EF_hand_dom"/>
</dbReference>
<protein>
    <submittedName>
        <fullName evidence="4">Calmodulin-like protein 3</fullName>
    </submittedName>
</protein>